<protein>
    <submittedName>
        <fullName evidence="1">Putative line i orf2 second and last orf</fullName>
    </submittedName>
</protein>
<dbReference type="PANTHER" id="PTHR33332">
    <property type="entry name" value="REVERSE TRANSCRIPTASE DOMAIN-CONTAINING PROTEIN"/>
    <property type="match status" value="1"/>
</dbReference>
<dbReference type="AlphaFoldDB" id="A0A023EPW0"/>
<organism evidence="1">
    <name type="scientific">Aedes albopictus</name>
    <name type="common">Asian tiger mosquito</name>
    <name type="synonym">Stegomyia albopicta</name>
    <dbReference type="NCBI Taxonomy" id="7160"/>
    <lineage>
        <taxon>Eukaryota</taxon>
        <taxon>Metazoa</taxon>
        <taxon>Ecdysozoa</taxon>
        <taxon>Arthropoda</taxon>
        <taxon>Hexapoda</taxon>
        <taxon>Insecta</taxon>
        <taxon>Pterygota</taxon>
        <taxon>Neoptera</taxon>
        <taxon>Endopterygota</taxon>
        <taxon>Diptera</taxon>
        <taxon>Nematocera</taxon>
        <taxon>Culicoidea</taxon>
        <taxon>Culicidae</taxon>
        <taxon>Culicinae</taxon>
        <taxon>Aedini</taxon>
        <taxon>Aedes</taxon>
        <taxon>Stegomyia</taxon>
    </lineage>
</organism>
<name>A0A023EPW0_AEDAL</name>
<dbReference type="EMBL" id="GAPW01002021">
    <property type="protein sequence ID" value="JAC11577.1"/>
    <property type="molecule type" value="mRNA"/>
</dbReference>
<evidence type="ECO:0000313" key="1">
    <source>
        <dbReference type="EMBL" id="JAC11577.1"/>
    </source>
</evidence>
<proteinExistence type="evidence at transcript level"/>
<accession>A0A023EPW0</accession>
<reference evidence="1" key="1">
    <citation type="journal article" date="2014" name="PLoS Negl. Trop. Dis.">
        <title>Identification and characterization of seminal fluid proteins in the Asian tiger mosquito, Aedes albopictus.</title>
        <authorList>
            <person name="Boes K.E."/>
            <person name="Ribeiro J.M."/>
            <person name="Wong A."/>
            <person name="Harrington L.C."/>
            <person name="Wolfner M.F."/>
            <person name="Sirot L.K."/>
        </authorList>
    </citation>
    <scope>NUCLEOTIDE SEQUENCE</scope>
    <source>
        <tissue evidence="1">Reproductive organs</tissue>
    </source>
</reference>
<dbReference type="VEuPathDB" id="VectorBase:AALF008155"/>
<sequence>LFFVTHIHTHYIHTLQRLEYPVGVVIVGFADDITLEVYGETIEEVKLTTNHSIKVVEAWMRSRKLELAHHKTEVTVVNNLKSEQQTEISVGDCTILSKRSVKHLGVMIDDKLTFGSHVDYACKRASTAIAALSRMMSNSSAVYASKRKLLASVATSILRYGGPAWGTALSTKCYRRKLESTYRLMCLRVASAYRTVSHDALCVITGMVPISILISEDMECFEMRGTRGIRRTVRMASMVKWQRAWDSSTKGRWTHRLIPRVDSWINRRHGEVTFHLTQVLTGHGCFRQYLHRFGHADSPECPVCNGLEETAEHVLFVCPRFRTMRDRMLATCGEDTTPDNLVQRMCRDEISWNAVSTAITHIVWELQRRWRVDSENG</sequence>
<feature type="non-terminal residue" evidence="1">
    <location>
        <position position="1"/>
    </location>
</feature>